<dbReference type="RefSeq" id="WP_119882492.1">
    <property type="nucleotide sequence ID" value="NZ_CP032418.1"/>
</dbReference>
<keyword evidence="4" id="KW-1185">Reference proteome</keyword>
<evidence type="ECO:0000313" key="4">
    <source>
        <dbReference type="Proteomes" id="UP000265725"/>
    </source>
</evidence>
<feature type="transmembrane region" description="Helical" evidence="1">
    <location>
        <begin position="15"/>
        <end position="36"/>
    </location>
</feature>
<dbReference type="SUPFAM" id="SSF56024">
    <property type="entry name" value="Phospholipase D/nuclease"/>
    <property type="match status" value="2"/>
</dbReference>
<keyword evidence="1" id="KW-1133">Transmembrane helix</keyword>
<evidence type="ECO:0000256" key="1">
    <source>
        <dbReference type="SAM" id="Phobius"/>
    </source>
</evidence>
<dbReference type="AlphaFoldDB" id="A0A385YRX2"/>
<dbReference type="GO" id="GO:0030572">
    <property type="term" value="F:phosphatidyltransferase activity"/>
    <property type="evidence" value="ECO:0007669"/>
    <property type="project" value="UniProtKB-ARBA"/>
</dbReference>
<evidence type="ECO:0000313" key="3">
    <source>
        <dbReference type="EMBL" id="AYC28747.1"/>
    </source>
</evidence>
<dbReference type="OrthoDB" id="92272at2"/>
<sequence>MNNKKRKEWSTRKRIVMGSIGVFALIYIAVILYNTYRPLPEGVSYKGEMHSLDNVTFLTDLTFADDQKGTNRRSEQEIFEHLYQMIDEANDFIVLDMFLMDGYNDDEESFPKIAETLSSKLAEKKKENPDMKIVYITDPINKGYGSYESKWFDKLDEAGVEIVYTDLDKLRDSTPIYSGVYRIFFQWFETGTNGWIKNLMADEAPDMTAHSYLKLLNIKANHRKVVITDKEALVTSSNPHNASGLHGNIALAVNGPIMNDILEAEEAVSIFSGGPKLPRVDAKEQKGEYKAQYVTERKILKALLKDIEATKKGDTIRLEMFFVAKRDIVNALVDASNRGVDVKMILDPNANSFGQEKSGLPNRPMAQELMEDSQNKIDIRWYNTVVGQYHTKMIMIQTDEKTVFSSGSANYTERTLDDYNLEANLRVEAPNDSKLVNEMTTYFDRLWNNEDAMYTLDVEEYQDDFTFWQRWIYTIQKILKVTTY</sequence>
<name>A0A385YRX2_9BACL</name>
<dbReference type="CDD" id="cd09130">
    <property type="entry name" value="PLDc_unchar2_2"/>
    <property type="match status" value="1"/>
</dbReference>
<organism evidence="3 4">
    <name type="scientific">Paenisporosarcina cavernae</name>
    <dbReference type="NCBI Taxonomy" id="2320858"/>
    <lineage>
        <taxon>Bacteria</taxon>
        <taxon>Bacillati</taxon>
        <taxon>Bacillota</taxon>
        <taxon>Bacilli</taxon>
        <taxon>Bacillales</taxon>
        <taxon>Caryophanaceae</taxon>
        <taxon>Paenisporosarcina</taxon>
    </lineage>
</organism>
<dbReference type="EMBL" id="CP032418">
    <property type="protein sequence ID" value="AYC28747.1"/>
    <property type="molecule type" value="Genomic_DNA"/>
</dbReference>
<dbReference type="SMART" id="SM00155">
    <property type="entry name" value="PLDc"/>
    <property type="match status" value="2"/>
</dbReference>
<protein>
    <submittedName>
        <fullName evidence="3">Phospholipase</fullName>
    </submittedName>
</protein>
<dbReference type="InterPro" id="IPR001736">
    <property type="entry name" value="PLipase_D/transphosphatidylase"/>
</dbReference>
<dbReference type="PANTHER" id="PTHR21248:SF22">
    <property type="entry name" value="PHOSPHOLIPASE D"/>
    <property type="match status" value="1"/>
</dbReference>
<dbReference type="KEGG" id="paek:D3873_02250"/>
<accession>A0A385YRX2</accession>
<gene>
    <name evidence="3" type="ORF">D3873_02250</name>
</gene>
<proteinExistence type="predicted"/>
<dbReference type="GO" id="GO:0032049">
    <property type="term" value="P:cardiolipin biosynthetic process"/>
    <property type="evidence" value="ECO:0007669"/>
    <property type="project" value="UniProtKB-ARBA"/>
</dbReference>
<dbReference type="InterPro" id="IPR025202">
    <property type="entry name" value="PLD-like_dom"/>
</dbReference>
<keyword evidence="1" id="KW-0472">Membrane</keyword>
<feature type="domain" description="PLD phosphodiesterase" evidence="2">
    <location>
        <begin position="217"/>
        <end position="243"/>
    </location>
</feature>
<evidence type="ECO:0000259" key="2">
    <source>
        <dbReference type="SMART" id="SM00155"/>
    </source>
</evidence>
<dbReference type="Pfam" id="PF13091">
    <property type="entry name" value="PLDc_2"/>
    <property type="match status" value="1"/>
</dbReference>
<dbReference type="Proteomes" id="UP000265725">
    <property type="component" value="Chromosome"/>
</dbReference>
<dbReference type="Gene3D" id="3.30.870.10">
    <property type="entry name" value="Endonuclease Chain A"/>
    <property type="match status" value="2"/>
</dbReference>
<feature type="domain" description="PLD phosphodiesterase" evidence="2">
    <location>
        <begin position="385"/>
        <end position="415"/>
    </location>
</feature>
<keyword evidence="1" id="KW-0812">Transmembrane</keyword>
<reference evidence="4" key="1">
    <citation type="submission" date="2018-09" db="EMBL/GenBank/DDBJ databases">
        <authorList>
            <person name="Zhu H."/>
        </authorList>
    </citation>
    <scope>NUCLEOTIDE SEQUENCE [LARGE SCALE GENOMIC DNA]</scope>
    <source>
        <strain evidence="4">K2R23-3</strain>
    </source>
</reference>
<dbReference type="PANTHER" id="PTHR21248">
    <property type="entry name" value="CARDIOLIPIN SYNTHASE"/>
    <property type="match status" value="1"/>
</dbReference>
<dbReference type="CDD" id="cd09129">
    <property type="entry name" value="PLDc_unchar2_1"/>
    <property type="match status" value="1"/>
</dbReference>